<dbReference type="InterPro" id="IPR051045">
    <property type="entry name" value="TonB-dependent_transducer"/>
</dbReference>
<sequence length="158" mass="17773">MKKLFILFLSLVSIPLFCQEKDTLLALPAAPNVINENTIFDGNTEVEAQYFEGIAALKNFFAKYIKYPETAINKGTEGRFLIKFVVEKDGTISNPTIIDDIGDGCGEEAIKVVKLTSGKWKAAQVNGMPVRSVYRFPVFFRIPTEPQLKPKRKSKKMH</sequence>
<gene>
    <name evidence="3" type="ORF">C4S77_08930</name>
</gene>
<comment type="caution">
    <text evidence="3">The sequence shown here is derived from an EMBL/GenBank/DDBJ whole genome shotgun (WGS) entry which is preliminary data.</text>
</comment>
<protein>
    <recommendedName>
        <fullName evidence="2">TonB C-terminal domain-containing protein</fullName>
    </recommendedName>
</protein>
<proteinExistence type="predicted"/>
<dbReference type="InterPro" id="IPR037682">
    <property type="entry name" value="TonB_C"/>
</dbReference>
<evidence type="ECO:0000259" key="2">
    <source>
        <dbReference type="PROSITE" id="PS52015"/>
    </source>
</evidence>
<dbReference type="RefSeq" id="WP_105247250.1">
    <property type="nucleotide sequence ID" value="NZ_PSZM01000043.1"/>
</dbReference>
<dbReference type="GO" id="GO:0055085">
    <property type="term" value="P:transmembrane transport"/>
    <property type="evidence" value="ECO:0007669"/>
    <property type="project" value="InterPro"/>
</dbReference>
<feature type="chain" id="PRO_5015492684" description="TonB C-terminal domain-containing protein" evidence="1">
    <location>
        <begin position="19"/>
        <end position="158"/>
    </location>
</feature>
<dbReference type="Gene3D" id="3.30.1150.10">
    <property type="match status" value="1"/>
</dbReference>
<dbReference type="PANTHER" id="PTHR33446">
    <property type="entry name" value="PROTEIN TONB-RELATED"/>
    <property type="match status" value="1"/>
</dbReference>
<dbReference type="PANTHER" id="PTHR33446:SF2">
    <property type="entry name" value="PROTEIN TONB"/>
    <property type="match status" value="1"/>
</dbReference>
<evidence type="ECO:0000256" key="1">
    <source>
        <dbReference type="SAM" id="SignalP"/>
    </source>
</evidence>
<dbReference type="EMBL" id="PSZM01000043">
    <property type="protein sequence ID" value="PQL90975.1"/>
    <property type="molecule type" value="Genomic_DNA"/>
</dbReference>
<dbReference type="Pfam" id="PF03544">
    <property type="entry name" value="TonB_C"/>
    <property type="match status" value="1"/>
</dbReference>
<feature type="domain" description="TonB C-terminal" evidence="2">
    <location>
        <begin position="52"/>
        <end position="149"/>
    </location>
</feature>
<dbReference type="Proteomes" id="UP000238042">
    <property type="component" value="Unassembled WGS sequence"/>
</dbReference>
<evidence type="ECO:0000313" key="4">
    <source>
        <dbReference type="Proteomes" id="UP000238042"/>
    </source>
</evidence>
<accession>A0A2S8A8S0</accession>
<dbReference type="GO" id="GO:0031992">
    <property type="term" value="F:energy transducer activity"/>
    <property type="evidence" value="ECO:0007669"/>
    <property type="project" value="TreeGrafter"/>
</dbReference>
<dbReference type="GO" id="GO:0098797">
    <property type="term" value="C:plasma membrane protein complex"/>
    <property type="evidence" value="ECO:0007669"/>
    <property type="project" value="TreeGrafter"/>
</dbReference>
<reference evidence="3 4" key="1">
    <citation type="submission" date="2018-02" db="EMBL/GenBank/DDBJ databases">
        <title>Genome sequences of Apibacter spp., gut symbionts of Asian honey bees.</title>
        <authorList>
            <person name="Kwong W.K."/>
            <person name="Steele M.I."/>
            <person name="Moran N.A."/>
        </authorList>
    </citation>
    <scope>NUCLEOTIDE SEQUENCE [LARGE SCALE GENOMIC DNA]</scope>
    <source>
        <strain evidence="4">wkB301</strain>
    </source>
</reference>
<feature type="signal peptide" evidence="1">
    <location>
        <begin position="1"/>
        <end position="18"/>
    </location>
</feature>
<organism evidence="3 4">
    <name type="scientific">Apibacter adventoris</name>
    <dbReference type="NCBI Taxonomy" id="1679466"/>
    <lineage>
        <taxon>Bacteria</taxon>
        <taxon>Pseudomonadati</taxon>
        <taxon>Bacteroidota</taxon>
        <taxon>Flavobacteriia</taxon>
        <taxon>Flavobacteriales</taxon>
        <taxon>Weeksellaceae</taxon>
        <taxon>Apibacter</taxon>
    </lineage>
</organism>
<keyword evidence="4" id="KW-1185">Reference proteome</keyword>
<dbReference type="AlphaFoldDB" id="A0A2S8A8S0"/>
<evidence type="ECO:0000313" key="3">
    <source>
        <dbReference type="EMBL" id="PQL90975.1"/>
    </source>
</evidence>
<dbReference type="SUPFAM" id="SSF74653">
    <property type="entry name" value="TolA/TonB C-terminal domain"/>
    <property type="match status" value="1"/>
</dbReference>
<dbReference type="OrthoDB" id="1095452at2"/>
<keyword evidence="1" id="KW-0732">Signal</keyword>
<dbReference type="PROSITE" id="PS52015">
    <property type="entry name" value="TONB_CTD"/>
    <property type="match status" value="1"/>
</dbReference>
<name>A0A2S8A8S0_9FLAO</name>